<sequence>MHKRYPSIQSMNAFLQAVRTGSFTRAARQLNLTHSAISQQIRTLEEFIGQPLFLREGGGVQLTDAGQLFAQILPDGLAQVDRALSSVRNRPVARKLSLDVDGELAPRWFNARLPQLLNRLSDHEVTLLSSLHADRVSLERVDLSLRYGYGDWADCDMALLCRDRVTPVAAPSLLASLGLEPPLTPVALLELPLLGYSRRSWIPWLEAAGQEAREPETAMVFDNVANLLDAAEAGLGVALARGLLCHDALAAGRLVRLTDTAIRAHYNLYAVWPRGQDEKVAPVVAALRTLVADCHEDAE</sequence>
<dbReference type="Gene3D" id="3.40.190.10">
    <property type="entry name" value="Periplasmic binding protein-like II"/>
    <property type="match status" value="2"/>
</dbReference>
<keyword evidence="4" id="KW-0804">Transcription</keyword>
<dbReference type="GO" id="GO:0006351">
    <property type="term" value="P:DNA-templated transcription"/>
    <property type="evidence" value="ECO:0007669"/>
    <property type="project" value="TreeGrafter"/>
</dbReference>
<dbReference type="InterPro" id="IPR000847">
    <property type="entry name" value="LysR_HTH_N"/>
</dbReference>
<comment type="similarity">
    <text evidence="1">Belongs to the LysR transcriptional regulatory family.</text>
</comment>
<comment type="caution">
    <text evidence="6">The sequence shown here is derived from an EMBL/GenBank/DDBJ whole genome shotgun (WGS) entry which is preliminary data.</text>
</comment>
<evidence type="ECO:0000313" key="6">
    <source>
        <dbReference type="EMBL" id="GGO85592.1"/>
    </source>
</evidence>
<dbReference type="SUPFAM" id="SSF46785">
    <property type="entry name" value="Winged helix' DNA-binding domain"/>
    <property type="match status" value="1"/>
</dbReference>
<keyword evidence="2" id="KW-0805">Transcription regulation</keyword>
<feature type="domain" description="HTH lysR-type" evidence="5">
    <location>
        <begin position="6"/>
        <end position="63"/>
    </location>
</feature>
<dbReference type="InterPro" id="IPR005119">
    <property type="entry name" value="LysR_subst-bd"/>
</dbReference>
<evidence type="ECO:0000259" key="5">
    <source>
        <dbReference type="PROSITE" id="PS50931"/>
    </source>
</evidence>
<dbReference type="FunFam" id="1.10.10.10:FF:000001">
    <property type="entry name" value="LysR family transcriptional regulator"/>
    <property type="match status" value="1"/>
</dbReference>
<evidence type="ECO:0000256" key="3">
    <source>
        <dbReference type="ARBA" id="ARBA00023125"/>
    </source>
</evidence>
<gene>
    <name evidence="6" type="ORF">GCM10011348_34490</name>
</gene>
<dbReference type="RefSeq" id="WP_188861853.1">
    <property type="nucleotide sequence ID" value="NZ_BMLT01000009.1"/>
</dbReference>
<evidence type="ECO:0000256" key="2">
    <source>
        <dbReference type="ARBA" id="ARBA00023015"/>
    </source>
</evidence>
<dbReference type="Gene3D" id="1.10.10.10">
    <property type="entry name" value="Winged helix-like DNA-binding domain superfamily/Winged helix DNA-binding domain"/>
    <property type="match status" value="1"/>
</dbReference>
<proteinExistence type="inferred from homology"/>
<accession>A0A918DVR5</accession>
<dbReference type="GO" id="GO:0043565">
    <property type="term" value="F:sequence-specific DNA binding"/>
    <property type="evidence" value="ECO:0007669"/>
    <property type="project" value="TreeGrafter"/>
</dbReference>
<evidence type="ECO:0000256" key="4">
    <source>
        <dbReference type="ARBA" id="ARBA00023163"/>
    </source>
</evidence>
<dbReference type="InterPro" id="IPR058163">
    <property type="entry name" value="LysR-type_TF_proteobact-type"/>
</dbReference>
<dbReference type="InterPro" id="IPR036390">
    <property type="entry name" value="WH_DNA-bd_sf"/>
</dbReference>
<dbReference type="Pfam" id="PF00126">
    <property type="entry name" value="HTH_1"/>
    <property type="match status" value="1"/>
</dbReference>
<reference evidence="6 7" key="1">
    <citation type="journal article" date="2014" name="Int. J. Syst. Evol. Microbiol.">
        <title>Complete genome sequence of Corynebacterium casei LMG S-19264T (=DSM 44701T), isolated from a smear-ripened cheese.</title>
        <authorList>
            <consortium name="US DOE Joint Genome Institute (JGI-PGF)"/>
            <person name="Walter F."/>
            <person name="Albersmeier A."/>
            <person name="Kalinowski J."/>
            <person name="Ruckert C."/>
        </authorList>
    </citation>
    <scope>NUCLEOTIDE SEQUENCE [LARGE SCALE GENOMIC DNA]</scope>
    <source>
        <strain evidence="6 7">CGMCC 1.7286</strain>
    </source>
</reference>
<keyword evidence="3 6" id="KW-0238">DNA-binding</keyword>
<dbReference type="Pfam" id="PF03466">
    <property type="entry name" value="LysR_substrate"/>
    <property type="match status" value="1"/>
</dbReference>
<dbReference type="SUPFAM" id="SSF53850">
    <property type="entry name" value="Periplasmic binding protein-like II"/>
    <property type="match status" value="1"/>
</dbReference>
<dbReference type="PRINTS" id="PR00039">
    <property type="entry name" value="HTHLYSR"/>
</dbReference>
<dbReference type="EMBL" id="BMLT01000009">
    <property type="protein sequence ID" value="GGO85592.1"/>
    <property type="molecule type" value="Genomic_DNA"/>
</dbReference>
<evidence type="ECO:0000256" key="1">
    <source>
        <dbReference type="ARBA" id="ARBA00009437"/>
    </source>
</evidence>
<dbReference type="GO" id="GO:0003700">
    <property type="term" value="F:DNA-binding transcription factor activity"/>
    <property type="evidence" value="ECO:0007669"/>
    <property type="project" value="InterPro"/>
</dbReference>
<dbReference type="AlphaFoldDB" id="A0A918DVR5"/>
<keyword evidence="7" id="KW-1185">Reference proteome</keyword>
<dbReference type="InterPro" id="IPR036388">
    <property type="entry name" value="WH-like_DNA-bd_sf"/>
</dbReference>
<organism evidence="6 7">
    <name type="scientific">Marinobacterium nitratireducens</name>
    <dbReference type="NCBI Taxonomy" id="518897"/>
    <lineage>
        <taxon>Bacteria</taxon>
        <taxon>Pseudomonadati</taxon>
        <taxon>Pseudomonadota</taxon>
        <taxon>Gammaproteobacteria</taxon>
        <taxon>Oceanospirillales</taxon>
        <taxon>Oceanospirillaceae</taxon>
        <taxon>Marinobacterium</taxon>
    </lineage>
</organism>
<dbReference type="PANTHER" id="PTHR30537:SF79">
    <property type="entry name" value="TRANSCRIPTIONAL REGULATOR-RELATED"/>
    <property type="match status" value="1"/>
</dbReference>
<dbReference type="PROSITE" id="PS50931">
    <property type="entry name" value="HTH_LYSR"/>
    <property type="match status" value="1"/>
</dbReference>
<dbReference type="Proteomes" id="UP000599578">
    <property type="component" value="Unassembled WGS sequence"/>
</dbReference>
<evidence type="ECO:0000313" key="7">
    <source>
        <dbReference type="Proteomes" id="UP000599578"/>
    </source>
</evidence>
<protein>
    <submittedName>
        <fullName evidence="6">DNA-binding transcriptional activator GcvA</fullName>
    </submittedName>
</protein>
<dbReference type="PANTHER" id="PTHR30537">
    <property type="entry name" value="HTH-TYPE TRANSCRIPTIONAL REGULATOR"/>
    <property type="match status" value="1"/>
</dbReference>
<name>A0A918DVR5_9GAMM</name>